<protein>
    <submittedName>
        <fullName evidence="4">Uncharacterized oxidoreductase TM_0325</fullName>
    </submittedName>
</protein>
<dbReference type="InterPro" id="IPR057326">
    <property type="entry name" value="KR_dom"/>
</dbReference>
<dbReference type="RefSeq" id="XP_026284932.1">
    <property type="nucleotide sequence ID" value="XM_026429147.2"/>
</dbReference>
<dbReference type="KEGG" id="foc:113210944"/>
<keyword evidence="1" id="KW-0560">Oxidoreductase</keyword>
<feature type="domain" description="Ketoreductase" evidence="2">
    <location>
        <begin position="7"/>
        <end position="188"/>
    </location>
</feature>
<organism evidence="3 4">
    <name type="scientific">Frankliniella occidentalis</name>
    <name type="common">Western flower thrips</name>
    <name type="synonym">Euthrips occidentalis</name>
    <dbReference type="NCBI Taxonomy" id="133901"/>
    <lineage>
        <taxon>Eukaryota</taxon>
        <taxon>Metazoa</taxon>
        <taxon>Ecdysozoa</taxon>
        <taxon>Arthropoda</taxon>
        <taxon>Hexapoda</taxon>
        <taxon>Insecta</taxon>
        <taxon>Pterygota</taxon>
        <taxon>Neoptera</taxon>
        <taxon>Paraneoptera</taxon>
        <taxon>Thysanoptera</taxon>
        <taxon>Terebrantia</taxon>
        <taxon>Thripoidea</taxon>
        <taxon>Thripidae</taxon>
        <taxon>Frankliniella</taxon>
    </lineage>
</organism>
<proteinExistence type="predicted"/>
<evidence type="ECO:0000256" key="1">
    <source>
        <dbReference type="ARBA" id="ARBA00023002"/>
    </source>
</evidence>
<name>A0A6J1SVM5_FRAOC</name>
<dbReference type="InterPro" id="IPR036291">
    <property type="entry name" value="NAD(P)-bd_dom_sf"/>
</dbReference>
<dbReference type="GO" id="GO:0016491">
    <property type="term" value="F:oxidoreductase activity"/>
    <property type="evidence" value="ECO:0007669"/>
    <property type="project" value="UniProtKB-KW"/>
</dbReference>
<dbReference type="SMART" id="SM00822">
    <property type="entry name" value="PKS_KR"/>
    <property type="match status" value="1"/>
</dbReference>
<evidence type="ECO:0000313" key="4">
    <source>
        <dbReference type="RefSeq" id="XP_026284932.1"/>
    </source>
</evidence>
<dbReference type="FunFam" id="3.40.50.720:FF:000084">
    <property type="entry name" value="Short-chain dehydrogenase reductase"/>
    <property type="match status" value="1"/>
</dbReference>
<dbReference type="PANTHER" id="PTHR43975:SF2">
    <property type="entry name" value="EG:BACR7A4.14 PROTEIN-RELATED"/>
    <property type="match status" value="1"/>
</dbReference>
<dbReference type="PANTHER" id="PTHR43975">
    <property type="entry name" value="ZGC:101858"/>
    <property type="match status" value="1"/>
</dbReference>
<dbReference type="Proteomes" id="UP000504606">
    <property type="component" value="Unplaced"/>
</dbReference>
<dbReference type="PRINTS" id="PR00080">
    <property type="entry name" value="SDRFAMILY"/>
</dbReference>
<dbReference type="Pfam" id="PF13561">
    <property type="entry name" value="adh_short_C2"/>
    <property type="match status" value="1"/>
</dbReference>
<dbReference type="GO" id="GO:0006629">
    <property type="term" value="P:lipid metabolic process"/>
    <property type="evidence" value="ECO:0007669"/>
    <property type="project" value="UniProtKB-ARBA"/>
</dbReference>
<evidence type="ECO:0000259" key="2">
    <source>
        <dbReference type="SMART" id="SM00822"/>
    </source>
</evidence>
<dbReference type="AlphaFoldDB" id="A0A6J1SVM5"/>
<reference evidence="4" key="1">
    <citation type="submission" date="2025-08" db="UniProtKB">
        <authorList>
            <consortium name="RefSeq"/>
        </authorList>
    </citation>
    <scope>IDENTIFICATION</scope>
    <source>
        <tissue evidence="4">Whole organism</tissue>
    </source>
</reference>
<dbReference type="SUPFAM" id="SSF51735">
    <property type="entry name" value="NAD(P)-binding Rossmann-fold domains"/>
    <property type="match status" value="1"/>
</dbReference>
<dbReference type="OrthoDB" id="47007at2759"/>
<dbReference type="InterPro" id="IPR020904">
    <property type="entry name" value="Sc_DH/Rdtase_CS"/>
</dbReference>
<dbReference type="PROSITE" id="PS00061">
    <property type="entry name" value="ADH_SHORT"/>
    <property type="match status" value="1"/>
</dbReference>
<dbReference type="NCBIfam" id="NF005559">
    <property type="entry name" value="PRK07231.1"/>
    <property type="match status" value="1"/>
</dbReference>
<sequence length="259" mass="27743">MSSLKDKVVLITGASSGIGAGTAIHFAKLGCHLALNGRNEDNLKSVVKQCEDTGLSKENILTIVGQVEDQQSCEKIINDTVKHFGRLDSLINNAGTLVTGSFETMSVEDFDRQMNVNVRSVFLLMKLAIPHLKMTKGTIVNVSSVAGLRSFPNIAAYATSKAAVDQMTRCTALDLAPYGIRVNAVNPGVIVTDIHRRAGMSEKDYAEFLEHSRSTHALGRAGTVEEVAKAIAFLASDDSTFTTGETLTVDGGRHAMCAR</sequence>
<dbReference type="Gene3D" id="3.40.50.720">
    <property type="entry name" value="NAD(P)-binding Rossmann-like Domain"/>
    <property type="match status" value="1"/>
</dbReference>
<dbReference type="GeneID" id="113210944"/>
<dbReference type="PRINTS" id="PR00081">
    <property type="entry name" value="GDHRDH"/>
</dbReference>
<gene>
    <name evidence="4" type="primary">LOC113210944</name>
</gene>
<evidence type="ECO:0000313" key="3">
    <source>
        <dbReference type="Proteomes" id="UP000504606"/>
    </source>
</evidence>
<keyword evidence="3" id="KW-1185">Reference proteome</keyword>
<accession>A0A6J1SVM5</accession>
<dbReference type="InterPro" id="IPR002347">
    <property type="entry name" value="SDR_fam"/>
</dbReference>